<dbReference type="SUPFAM" id="SSF53850">
    <property type="entry name" value="Periplasmic binding protein-like II"/>
    <property type="match status" value="1"/>
</dbReference>
<dbReference type="InterPro" id="IPR050950">
    <property type="entry name" value="HTH-type_LysR_regulators"/>
</dbReference>
<proteinExistence type="inferred from homology"/>
<dbReference type="EMBL" id="JAZHOF010000001">
    <property type="protein sequence ID" value="MEJ8569966.1"/>
    <property type="molecule type" value="Genomic_DNA"/>
</dbReference>
<dbReference type="PROSITE" id="PS50931">
    <property type="entry name" value="HTH_LYSR"/>
    <property type="match status" value="1"/>
</dbReference>
<evidence type="ECO:0000313" key="7">
    <source>
        <dbReference type="EMBL" id="MEJ8569966.1"/>
    </source>
</evidence>
<organism evidence="7 8">
    <name type="scientific">Microbaculum marinum</name>
    <dbReference type="NCBI Taxonomy" id="1764581"/>
    <lineage>
        <taxon>Bacteria</taxon>
        <taxon>Pseudomonadati</taxon>
        <taxon>Pseudomonadota</taxon>
        <taxon>Alphaproteobacteria</taxon>
        <taxon>Hyphomicrobiales</taxon>
        <taxon>Tepidamorphaceae</taxon>
        <taxon>Microbaculum</taxon>
    </lineage>
</organism>
<gene>
    <name evidence="7" type="ORF">V3328_00670</name>
</gene>
<dbReference type="InterPro" id="IPR005119">
    <property type="entry name" value="LysR_subst-bd"/>
</dbReference>
<evidence type="ECO:0000256" key="4">
    <source>
        <dbReference type="ARBA" id="ARBA00023163"/>
    </source>
</evidence>
<feature type="region of interest" description="Disordered" evidence="5">
    <location>
        <begin position="301"/>
        <end position="339"/>
    </location>
</feature>
<dbReference type="Gene3D" id="3.40.190.290">
    <property type="match status" value="1"/>
</dbReference>
<dbReference type="SUPFAM" id="SSF46785">
    <property type="entry name" value="Winged helix' DNA-binding domain"/>
    <property type="match status" value="1"/>
</dbReference>
<dbReference type="PANTHER" id="PTHR30419:SF8">
    <property type="entry name" value="NITROGEN ASSIMILATION TRANSCRIPTIONAL ACTIVATOR-RELATED"/>
    <property type="match status" value="1"/>
</dbReference>
<evidence type="ECO:0000256" key="3">
    <source>
        <dbReference type="ARBA" id="ARBA00023125"/>
    </source>
</evidence>
<dbReference type="Pfam" id="PF03466">
    <property type="entry name" value="LysR_substrate"/>
    <property type="match status" value="1"/>
</dbReference>
<dbReference type="GO" id="GO:0005829">
    <property type="term" value="C:cytosol"/>
    <property type="evidence" value="ECO:0007669"/>
    <property type="project" value="TreeGrafter"/>
</dbReference>
<dbReference type="InterPro" id="IPR036390">
    <property type="entry name" value="WH_DNA-bd_sf"/>
</dbReference>
<feature type="compositionally biased region" description="Basic residues" evidence="5">
    <location>
        <begin position="322"/>
        <end position="339"/>
    </location>
</feature>
<dbReference type="Gene3D" id="1.10.10.10">
    <property type="entry name" value="Winged helix-like DNA-binding domain superfamily/Winged helix DNA-binding domain"/>
    <property type="match status" value="1"/>
</dbReference>
<evidence type="ECO:0000256" key="5">
    <source>
        <dbReference type="SAM" id="MobiDB-lite"/>
    </source>
</evidence>
<keyword evidence="4" id="KW-0804">Transcription</keyword>
<dbReference type="PANTHER" id="PTHR30419">
    <property type="entry name" value="HTH-TYPE TRANSCRIPTIONAL REGULATOR YBHD"/>
    <property type="match status" value="1"/>
</dbReference>
<keyword evidence="8" id="KW-1185">Reference proteome</keyword>
<dbReference type="Proteomes" id="UP001378188">
    <property type="component" value="Unassembled WGS sequence"/>
</dbReference>
<accession>A0AAW9RQZ0</accession>
<reference evidence="7 8" key="1">
    <citation type="submission" date="2024-02" db="EMBL/GenBank/DDBJ databases">
        <title>Genome analysis and characterization of Microbaculum marinisediminis sp. nov., isolated from marine sediment.</title>
        <authorList>
            <person name="Du Z.-J."/>
            <person name="Ye Y.-Q."/>
            <person name="Zhang Z.-R."/>
            <person name="Yuan S.-M."/>
            <person name="Zhang X.-Y."/>
        </authorList>
    </citation>
    <scope>NUCLEOTIDE SEQUENCE [LARGE SCALE GENOMIC DNA]</scope>
    <source>
        <strain evidence="7 8">SDUM1044001</strain>
    </source>
</reference>
<name>A0AAW9RQZ0_9HYPH</name>
<dbReference type="Pfam" id="PF00126">
    <property type="entry name" value="HTH_1"/>
    <property type="match status" value="1"/>
</dbReference>
<protein>
    <submittedName>
        <fullName evidence="7">LysR family transcriptional regulator</fullName>
    </submittedName>
</protein>
<comment type="similarity">
    <text evidence="1">Belongs to the LysR transcriptional regulatory family.</text>
</comment>
<keyword evidence="2" id="KW-0805">Transcription regulation</keyword>
<evidence type="ECO:0000256" key="2">
    <source>
        <dbReference type="ARBA" id="ARBA00023015"/>
    </source>
</evidence>
<sequence length="339" mass="36040">MIKLEALRVFITVAEVGNIKDAADRLGRTASAISMTLKQLEEEVGGPLFATDRKSSLTALGRFILDTAQVQLRSYDKSIARIRAYAQNRIGRLSVAAVPSVATHLLPALLPRFVAERPGLEVELFDIDSRSVQAMVEADQADLGLAGEPVSDALTEFTPLFRDRFKVVCAEGSPLCARPSPLRWSDLAGETLIRNGASEAIQSAGYRAKAARASLTVHNVTSLVALARAGLGITLLPALATVGLPEGAAALELRDGEAQRTVGLLERRGAVRSPVASAFREVILAALPDLVARAGVEPIRQRPVSLPASGDPAELPVSAPSSRRRRAGSSRSPSPRHRS</sequence>
<feature type="domain" description="HTH lysR-type" evidence="6">
    <location>
        <begin position="2"/>
        <end position="58"/>
    </location>
</feature>
<dbReference type="AlphaFoldDB" id="A0AAW9RQZ0"/>
<evidence type="ECO:0000313" key="8">
    <source>
        <dbReference type="Proteomes" id="UP001378188"/>
    </source>
</evidence>
<dbReference type="GO" id="GO:0003677">
    <property type="term" value="F:DNA binding"/>
    <property type="evidence" value="ECO:0007669"/>
    <property type="project" value="UniProtKB-KW"/>
</dbReference>
<dbReference type="RefSeq" id="WP_340327707.1">
    <property type="nucleotide sequence ID" value="NZ_JAZHOF010000001.1"/>
</dbReference>
<keyword evidence="3" id="KW-0238">DNA-binding</keyword>
<dbReference type="GO" id="GO:0003700">
    <property type="term" value="F:DNA-binding transcription factor activity"/>
    <property type="evidence" value="ECO:0007669"/>
    <property type="project" value="InterPro"/>
</dbReference>
<comment type="caution">
    <text evidence="7">The sequence shown here is derived from an EMBL/GenBank/DDBJ whole genome shotgun (WGS) entry which is preliminary data.</text>
</comment>
<dbReference type="InterPro" id="IPR036388">
    <property type="entry name" value="WH-like_DNA-bd_sf"/>
</dbReference>
<dbReference type="InterPro" id="IPR000847">
    <property type="entry name" value="LysR_HTH_N"/>
</dbReference>
<evidence type="ECO:0000259" key="6">
    <source>
        <dbReference type="PROSITE" id="PS50931"/>
    </source>
</evidence>
<evidence type="ECO:0000256" key="1">
    <source>
        <dbReference type="ARBA" id="ARBA00009437"/>
    </source>
</evidence>